<evidence type="ECO:0000313" key="14">
    <source>
        <dbReference type="Proteomes" id="UP000064893"/>
    </source>
</evidence>
<dbReference type="InterPro" id="IPR038494">
    <property type="entry name" value="IGPD_sf"/>
</dbReference>
<dbReference type="InterPro" id="IPR020568">
    <property type="entry name" value="Ribosomal_Su5_D2-typ_SF"/>
</dbReference>
<comment type="similarity">
    <text evidence="12">In the C-terminal section; belongs to the imidazoleglycerol-phosphate dehydratase family.</text>
</comment>
<dbReference type="InterPro" id="IPR000807">
    <property type="entry name" value="ImidazoleglycerolP_deHydtase"/>
</dbReference>
<dbReference type="FunFam" id="3.30.230.40:FF:000001">
    <property type="entry name" value="Imidazoleglycerol-phosphate dehydratase HisB"/>
    <property type="match status" value="1"/>
</dbReference>
<dbReference type="EC" id="3.1.3.15" evidence="12"/>
<reference evidence="13 14" key="1">
    <citation type="submission" date="2015-11" db="EMBL/GenBank/DDBJ databases">
        <title>Description and complete genome sequence of a novel strain predominating in hypersaline microbial mats and representing a new family of the Bacteriodetes phylum.</title>
        <authorList>
            <person name="Spring S."/>
            <person name="Bunk B."/>
            <person name="Sproer C."/>
            <person name="Klenk H.-P."/>
        </authorList>
    </citation>
    <scope>NUCLEOTIDE SEQUENCE [LARGE SCALE GENOMIC DNA]</scope>
    <source>
        <strain evidence="13 14">L21-Spi-D4</strain>
    </source>
</reference>
<dbReference type="Gene3D" id="3.40.50.1000">
    <property type="entry name" value="HAD superfamily/HAD-like"/>
    <property type="match status" value="1"/>
</dbReference>
<dbReference type="InterPro" id="IPR013954">
    <property type="entry name" value="PNK3P"/>
</dbReference>
<dbReference type="GO" id="GO:0046872">
    <property type="term" value="F:metal ion binding"/>
    <property type="evidence" value="ECO:0007669"/>
    <property type="project" value="UniProtKB-KW"/>
</dbReference>
<evidence type="ECO:0000256" key="5">
    <source>
        <dbReference type="ARBA" id="ARBA00022723"/>
    </source>
</evidence>
<dbReference type="GO" id="GO:0004401">
    <property type="term" value="F:histidinol-phosphatase activity"/>
    <property type="evidence" value="ECO:0007669"/>
    <property type="project" value="UniProtKB-UniRule"/>
</dbReference>
<feature type="active site" description="Nucleophile" evidence="12">
    <location>
        <position position="8"/>
    </location>
</feature>
<comment type="pathway">
    <text evidence="12">Amino-acid biosynthesis; L-histidine biosynthesis; L-histidine from 5-phospho-alpha-D-ribose 1-diphosphate: step 8/9.</text>
</comment>
<comment type="similarity">
    <text evidence="12">In the N-terminal section; belongs to the histidinol-phosphatase family.</text>
</comment>
<feature type="region of interest" description="Histidinol-phosphatase" evidence="12">
    <location>
        <begin position="1"/>
        <end position="178"/>
    </location>
</feature>
<keyword evidence="10 12" id="KW-0511">Multifunctional enzyme</keyword>
<feature type="binding site" evidence="12">
    <location>
        <position position="10"/>
    </location>
    <ligand>
        <name>Mg(2+)</name>
        <dbReference type="ChEBI" id="CHEBI:18420"/>
    </ligand>
</feature>
<evidence type="ECO:0000256" key="8">
    <source>
        <dbReference type="ARBA" id="ARBA00023102"/>
    </source>
</evidence>
<accession>A0A0S2HZ41</accession>
<feature type="binding site" evidence="12">
    <location>
        <position position="129"/>
    </location>
    <ligand>
        <name>Mg(2+)</name>
        <dbReference type="ChEBI" id="CHEBI:18420"/>
    </ligand>
</feature>
<dbReference type="Pfam" id="PF08645">
    <property type="entry name" value="PNK3P"/>
    <property type="match status" value="1"/>
</dbReference>
<comment type="cofactor">
    <cofactor evidence="1 12">
        <name>Mg(2+)</name>
        <dbReference type="ChEBI" id="CHEBI:18420"/>
    </cofactor>
</comment>
<gene>
    <name evidence="12 13" type="primary">hisB</name>
    <name evidence="13" type="ORF">L21SP5_01743</name>
</gene>
<evidence type="ECO:0000256" key="3">
    <source>
        <dbReference type="ARBA" id="ARBA00022490"/>
    </source>
</evidence>
<keyword evidence="3 12" id="KW-0963">Cytoplasm</keyword>
<keyword evidence="7 12" id="KW-0460">Magnesium</keyword>
<dbReference type="Proteomes" id="UP000064893">
    <property type="component" value="Chromosome"/>
</dbReference>
<dbReference type="GO" id="GO:0004424">
    <property type="term" value="F:imidazoleglycerol-phosphate dehydratase activity"/>
    <property type="evidence" value="ECO:0007669"/>
    <property type="project" value="UniProtKB-UniRule"/>
</dbReference>
<evidence type="ECO:0000256" key="4">
    <source>
        <dbReference type="ARBA" id="ARBA00022605"/>
    </source>
</evidence>
<dbReference type="InterPro" id="IPR005954">
    <property type="entry name" value="HisB_N"/>
</dbReference>
<comment type="subcellular location">
    <subcellularLocation>
        <location evidence="12">Cytoplasm</location>
    </subcellularLocation>
</comment>
<dbReference type="CDD" id="cd07914">
    <property type="entry name" value="IGPD"/>
    <property type="match status" value="1"/>
</dbReference>
<dbReference type="InterPro" id="IPR006543">
    <property type="entry name" value="Histidinol-phos"/>
</dbReference>
<keyword evidence="6 12" id="KW-0378">Hydrolase</keyword>
<dbReference type="InterPro" id="IPR023214">
    <property type="entry name" value="HAD_sf"/>
</dbReference>
<dbReference type="PANTHER" id="PTHR23133:SF2">
    <property type="entry name" value="IMIDAZOLEGLYCEROL-PHOSPHATE DEHYDRATASE"/>
    <property type="match status" value="1"/>
</dbReference>
<evidence type="ECO:0000256" key="6">
    <source>
        <dbReference type="ARBA" id="ARBA00022801"/>
    </source>
</evidence>
<dbReference type="NCBIfam" id="NF002114">
    <property type="entry name" value="PRK00951.2-4"/>
    <property type="match status" value="1"/>
</dbReference>
<dbReference type="NCBIfam" id="TIGR01261">
    <property type="entry name" value="hisB_Nterm"/>
    <property type="match status" value="1"/>
</dbReference>
<evidence type="ECO:0000256" key="7">
    <source>
        <dbReference type="ARBA" id="ARBA00022842"/>
    </source>
</evidence>
<dbReference type="GO" id="GO:0005737">
    <property type="term" value="C:cytoplasm"/>
    <property type="evidence" value="ECO:0007669"/>
    <property type="project" value="UniProtKB-SubCell"/>
</dbReference>
<proteinExistence type="inferred from homology"/>
<comment type="caution">
    <text evidence="12">Lacks conserved residue(s) required for the propagation of feature annotation.</text>
</comment>
<dbReference type="Pfam" id="PF00475">
    <property type="entry name" value="IGPD"/>
    <property type="match status" value="1"/>
</dbReference>
<dbReference type="STRING" id="1307839.L21SP5_01743"/>
<dbReference type="InterPro" id="IPR006549">
    <property type="entry name" value="HAD-SF_hydro_IIIA"/>
</dbReference>
<dbReference type="EMBL" id="CP013118">
    <property type="protein sequence ID" value="ALO15385.1"/>
    <property type="molecule type" value="Genomic_DNA"/>
</dbReference>
<dbReference type="InterPro" id="IPR020565">
    <property type="entry name" value="ImidazoleglycerP_deHydtase_CS"/>
</dbReference>
<sequence length="368" mass="41119">MQKILFIDRDGTLIAEPEEDFQVDSLEKFRLLPGVIGALKKIVASTNYHLVMVTNQDGLGTENFPLEKFTPLQNLLVNILRGEGIVFDAIHIDPSLPSDNSPNRKPGTGMLTSYLNGQYNLAESYVIGDRFTDVQLAENIGSRAILFQDSNATERKSESLSLVTSNWDEIANFLINDQRKSLIKRQTKETDIEVFVDLNKFEKPKIKTGIAFFNHMLEQIAFHGNIKLNINCTGDLEVDEHHTIEDTALALGAAFANALKNKKGLNRYGFTLPMDEALATTAIDFGGRPYLKWDVSFKRDTVGGIDTTLFEHFFRSFSQKAECTLHITASGENDHHLIESVFKSFARTVKMAIQQSSLNALPSSKGQI</sequence>
<organism evidence="13 14">
    <name type="scientific">Salinivirga cyanobacteriivorans</name>
    <dbReference type="NCBI Taxonomy" id="1307839"/>
    <lineage>
        <taxon>Bacteria</taxon>
        <taxon>Pseudomonadati</taxon>
        <taxon>Bacteroidota</taxon>
        <taxon>Bacteroidia</taxon>
        <taxon>Bacteroidales</taxon>
        <taxon>Salinivirgaceae</taxon>
        <taxon>Salinivirga</taxon>
    </lineage>
</organism>
<dbReference type="AlphaFoldDB" id="A0A0S2HZ41"/>
<dbReference type="InterPro" id="IPR020566">
    <property type="entry name" value="His_synth_bifunc_HisB"/>
</dbReference>
<comment type="pathway">
    <text evidence="2 12">Amino-acid biosynthesis; L-histidine biosynthesis; L-histidine from 5-phospho-alpha-D-ribose 1-diphosphate: step 6/9.</text>
</comment>
<keyword evidence="14" id="KW-1185">Reference proteome</keyword>
<dbReference type="GO" id="GO:0000105">
    <property type="term" value="P:L-histidine biosynthetic process"/>
    <property type="evidence" value="ECO:0007669"/>
    <property type="project" value="UniProtKB-UniRule"/>
</dbReference>
<comment type="catalytic activity">
    <reaction evidence="11 12">
        <text>L-histidinol phosphate + H2O = L-histidinol + phosphate</text>
        <dbReference type="Rhea" id="RHEA:14465"/>
        <dbReference type="ChEBI" id="CHEBI:15377"/>
        <dbReference type="ChEBI" id="CHEBI:43474"/>
        <dbReference type="ChEBI" id="CHEBI:57699"/>
        <dbReference type="ChEBI" id="CHEBI:57980"/>
        <dbReference type="EC" id="3.1.3.15"/>
    </reaction>
</comment>
<dbReference type="PROSITE" id="PS00954">
    <property type="entry name" value="IGP_DEHYDRATASE_1"/>
    <property type="match status" value="1"/>
</dbReference>
<dbReference type="PANTHER" id="PTHR23133">
    <property type="entry name" value="IMIDAZOLEGLYCEROL-PHOSPHATE DEHYDRATASE HIS7"/>
    <property type="match status" value="1"/>
</dbReference>
<dbReference type="RefSeq" id="WP_057952850.1">
    <property type="nucleotide sequence ID" value="NZ_CP013118.1"/>
</dbReference>
<keyword evidence="5 12" id="KW-0479">Metal-binding</keyword>
<dbReference type="NCBIfam" id="TIGR01656">
    <property type="entry name" value="Histidinol-ppas"/>
    <property type="match status" value="1"/>
</dbReference>
<comment type="catalytic activity">
    <reaction evidence="12">
        <text>D-erythro-1-(imidazol-4-yl)glycerol 3-phosphate = 3-(imidazol-4-yl)-2-oxopropyl phosphate + H2O</text>
        <dbReference type="Rhea" id="RHEA:11040"/>
        <dbReference type="ChEBI" id="CHEBI:15377"/>
        <dbReference type="ChEBI" id="CHEBI:57766"/>
        <dbReference type="ChEBI" id="CHEBI:58278"/>
        <dbReference type="EC" id="4.2.1.19"/>
    </reaction>
</comment>
<dbReference type="HAMAP" id="MF_01022">
    <property type="entry name" value="Bifunc_HisB"/>
    <property type="match status" value="1"/>
</dbReference>
<keyword evidence="9 12" id="KW-0456">Lyase</keyword>
<dbReference type="FunFam" id="3.30.230.40:FF:000003">
    <property type="entry name" value="Imidazoleglycerol-phosphate dehydratase HisB"/>
    <property type="match status" value="1"/>
</dbReference>
<dbReference type="UniPathway" id="UPA00031">
    <property type="reaction ID" value="UER00011"/>
</dbReference>
<evidence type="ECO:0000256" key="10">
    <source>
        <dbReference type="ARBA" id="ARBA00023268"/>
    </source>
</evidence>
<feature type="active site" description="Proton donor" evidence="12">
    <location>
        <position position="10"/>
    </location>
</feature>
<dbReference type="Gene3D" id="3.30.230.40">
    <property type="entry name" value="Imidazole glycerol phosphate dehydratase, domain 1"/>
    <property type="match status" value="2"/>
</dbReference>
<dbReference type="NCBIfam" id="NF002111">
    <property type="entry name" value="PRK00951.2-1"/>
    <property type="match status" value="1"/>
</dbReference>
<dbReference type="KEGG" id="blq:L21SP5_01743"/>
<dbReference type="HAMAP" id="MF_00076">
    <property type="entry name" value="HisB"/>
    <property type="match status" value="1"/>
</dbReference>
<dbReference type="SUPFAM" id="SSF56784">
    <property type="entry name" value="HAD-like"/>
    <property type="match status" value="1"/>
</dbReference>
<dbReference type="NCBIfam" id="TIGR01662">
    <property type="entry name" value="HAD-SF-IIIA"/>
    <property type="match status" value="1"/>
</dbReference>
<dbReference type="OrthoDB" id="9790411at2"/>
<evidence type="ECO:0000256" key="11">
    <source>
        <dbReference type="ARBA" id="ARBA00049158"/>
    </source>
</evidence>
<protein>
    <recommendedName>
        <fullName evidence="12">Histidine biosynthesis bifunctional protein HisB</fullName>
    </recommendedName>
    <domain>
        <recommendedName>
            <fullName evidence="12">Histidinol-phosphatase</fullName>
            <ecNumber evidence="12">3.1.3.15</ecNumber>
        </recommendedName>
    </domain>
    <domain>
        <recommendedName>
            <fullName evidence="12">Imidazoleglycerol-phosphate dehydratase</fullName>
            <shortName evidence="12">IGPD</shortName>
            <ecNumber evidence="12">4.2.1.19</ecNumber>
        </recommendedName>
    </domain>
</protein>
<name>A0A0S2HZ41_9BACT</name>
<keyword evidence="4 12" id="KW-0028">Amino-acid biosynthesis</keyword>
<feature type="region of interest" description="Imidazoleglycerol-phosphate dehydratase" evidence="12">
    <location>
        <begin position="179"/>
        <end position="368"/>
    </location>
</feature>
<dbReference type="InterPro" id="IPR036412">
    <property type="entry name" value="HAD-like_sf"/>
</dbReference>
<dbReference type="PROSITE" id="PS00955">
    <property type="entry name" value="IGP_DEHYDRATASE_2"/>
    <property type="match status" value="1"/>
</dbReference>
<evidence type="ECO:0000313" key="13">
    <source>
        <dbReference type="EMBL" id="ALO15385.1"/>
    </source>
</evidence>
<dbReference type="EC" id="4.2.1.19" evidence="12"/>
<dbReference type="NCBIfam" id="NF003937">
    <property type="entry name" value="PRK05446.1"/>
    <property type="match status" value="1"/>
</dbReference>
<evidence type="ECO:0000256" key="12">
    <source>
        <dbReference type="HAMAP-Rule" id="MF_01022"/>
    </source>
</evidence>
<dbReference type="SUPFAM" id="SSF54211">
    <property type="entry name" value="Ribosomal protein S5 domain 2-like"/>
    <property type="match status" value="2"/>
</dbReference>
<keyword evidence="8 12" id="KW-0368">Histidine biosynthesis</keyword>
<dbReference type="PATRIC" id="fig|1307839.3.peg.1847"/>
<evidence type="ECO:0000256" key="2">
    <source>
        <dbReference type="ARBA" id="ARBA00005047"/>
    </source>
</evidence>
<feature type="binding site" evidence="12">
    <location>
        <position position="8"/>
    </location>
    <ligand>
        <name>Mg(2+)</name>
        <dbReference type="ChEBI" id="CHEBI:18420"/>
    </ligand>
</feature>
<evidence type="ECO:0000256" key="9">
    <source>
        <dbReference type="ARBA" id="ARBA00023239"/>
    </source>
</evidence>
<evidence type="ECO:0000256" key="1">
    <source>
        <dbReference type="ARBA" id="ARBA00001946"/>
    </source>
</evidence>